<evidence type="ECO:0000313" key="2">
    <source>
        <dbReference type="Proteomes" id="UP000533637"/>
    </source>
</evidence>
<proteinExistence type="predicted"/>
<accession>A0ABR6KI34</accession>
<dbReference type="EMBL" id="JACHOC010000001">
    <property type="protein sequence ID" value="MBB4620459.1"/>
    <property type="molecule type" value="Genomic_DNA"/>
</dbReference>
<organism evidence="1 2">
    <name type="scientific">Parabacteroides faecis</name>
    <dbReference type="NCBI Taxonomy" id="1217282"/>
    <lineage>
        <taxon>Bacteria</taxon>
        <taxon>Pseudomonadati</taxon>
        <taxon>Bacteroidota</taxon>
        <taxon>Bacteroidia</taxon>
        <taxon>Bacteroidales</taxon>
        <taxon>Tannerellaceae</taxon>
        <taxon>Parabacteroides</taxon>
    </lineage>
</organism>
<keyword evidence="2" id="KW-1185">Reference proteome</keyword>
<evidence type="ECO:0000313" key="1">
    <source>
        <dbReference type="EMBL" id="MBB4620459.1"/>
    </source>
</evidence>
<dbReference type="Proteomes" id="UP000533637">
    <property type="component" value="Unassembled WGS sequence"/>
</dbReference>
<dbReference type="RefSeq" id="WP_229801087.1">
    <property type="nucleotide sequence ID" value="NZ_BMPB01000010.1"/>
</dbReference>
<gene>
    <name evidence="1" type="ORF">GGQ57_000333</name>
</gene>
<protein>
    <submittedName>
        <fullName evidence="1">Uncharacterized protein</fullName>
    </submittedName>
</protein>
<sequence>MKKHKSNNMEHAAQVENVLVNEINNRNGVHLYLEGNKWCAYERSAYYLAQLKVPVVIKKEVVRDGYDVILLKAFFEVDDMRLPLAPKTILKQVADDKLLFQLNDQIDGFPEWKACQLNKLPA</sequence>
<name>A0ABR6KI34_9BACT</name>
<comment type="caution">
    <text evidence="1">The sequence shown here is derived from an EMBL/GenBank/DDBJ whole genome shotgun (WGS) entry which is preliminary data.</text>
</comment>
<reference evidence="1 2" key="1">
    <citation type="submission" date="2020-08" db="EMBL/GenBank/DDBJ databases">
        <title>Genomic Encyclopedia of Type Strains, Phase IV (KMG-IV): sequencing the most valuable type-strain genomes for metagenomic binning, comparative biology and taxonomic classification.</title>
        <authorList>
            <person name="Goeker M."/>
        </authorList>
    </citation>
    <scope>NUCLEOTIDE SEQUENCE [LARGE SCALE GENOMIC DNA]</scope>
    <source>
        <strain evidence="1 2">DSM 102983</strain>
    </source>
</reference>